<dbReference type="EMBL" id="JABSTR010000006">
    <property type="protein sequence ID" value="KAH9373380.1"/>
    <property type="molecule type" value="Genomic_DNA"/>
</dbReference>
<feature type="domain" description="Peptidase M13 C-terminal" evidence="9">
    <location>
        <begin position="1488"/>
        <end position="1629"/>
    </location>
</feature>
<keyword evidence="5" id="KW-0378">Hydrolase</keyword>
<dbReference type="GO" id="GO:0004222">
    <property type="term" value="F:metalloendopeptidase activity"/>
    <property type="evidence" value="ECO:0007669"/>
    <property type="project" value="InterPro"/>
</dbReference>
<dbReference type="InterPro" id="IPR024079">
    <property type="entry name" value="MetalloPept_cat_dom_sf"/>
</dbReference>
<organism evidence="11 12">
    <name type="scientific">Haemaphysalis longicornis</name>
    <name type="common">Bush tick</name>
    <dbReference type="NCBI Taxonomy" id="44386"/>
    <lineage>
        <taxon>Eukaryota</taxon>
        <taxon>Metazoa</taxon>
        <taxon>Ecdysozoa</taxon>
        <taxon>Arthropoda</taxon>
        <taxon>Chelicerata</taxon>
        <taxon>Arachnida</taxon>
        <taxon>Acari</taxon>
        <taxon>Parasitiformes</taxon>
        <taxon>Ixodida</taxon>
        <taxon>Ixodoidea</taxon>
        <taxon>Ixodidae</taxon>
        <taxon>Haemaphysalinae</taxon>
        <taxon>Haemaphysalis</taxon>
    </lineage>
</organism>
<feature type="compositionally biased region" description="Basic and acidic residues" evidence="8">
    <location>
        <begin position="663"/>
        <end position="698"/>
    </location>
</feature>
<evidence type="ECO:0000256" key="2">
    <source>
        <dbReference type="ARBA" id="ARBA00007357"/>
    </source>
</evidence>
<feature type="region of interest" description="Disordered" evidence="8">
    <location>
        <begin position="466"/>
        <end position="563"/>
    </location>
</feature>
<feature type="compositionally biased region" description="Low complexity" evidence="8">
    <location>
        <begin position="490"/>
        <end position="503"/>
    </location>
</feature>
<feature type="compositionally biased region" description="Polar residues" evidence="8">
    <location>
        <begin position="186"/>
        <end position="197"/>
    </location>
</feature>
<keyword evidence="12" id="KW-1185">Reference proteome</keyword>
<feature type="region of interest" description="Disordered" evidence="8">
    <location>
        <begin position="1"/>
        <end position="55"/>
    </location>
</feature>
<dbReference type="InterPro" id="IPR042089">
    <property type="entry name" value="Peptidase_M13_dom_2"/>
</dbReference>
<evidence type="ECO:0000256" key="8">
    <source>
        <dbReference type="SAM" id="MobiDB-lite"/>
    </source>
</evidence>
<comment type="cofactor">
    <cofactor evidence="1">
        <name>Zn(2+)</name>
        <dbReference type="ChEBI" id="CHEBI:29105"/>
    </cofactor>
</comment>
<feature type="region of interest" description="Disordered" evidence="8">
    <location>
        <begin position="156"/>
        <end position="277"/>
    </location>
</feature>
<keyword evidence="6" id="KW-0862">Zinc</keyword>
<feature type="compositionally biased region" description="Basic residues" evidence="8">
    <location>
        <begin position="201"/>
        <end position="212"/>
    </location>
</feature>
<proteinExistence type="inferred from homology"/>
<dbReference type="VEuPathDB" id="VectorBase:HLOH_063996"/>
<evidence type="ECO:0000256" key="7">
    <source>
        <dbReference type="ARBA" id="ARBA00023049"/>
    </source>
</evidence>
<dbReference type="InterPro" id="IPR000718">
    <property type="entry name" value="Peptidase_M13"/>
</dbReference>
<feature type="compositionally biased region" description="Basic and acidic residues" evidence="8">
    <location>
        <begin position="519"/>
        <end position="529"/>
    </location>
</feature>
<dbReference type="InterPro" id="IPR018497">
    <property type="entry name" value="Peptidase_M13_C"/>
</dbReference>
<dbReference type="GO" id="GO:0046872">
    <property type="term" value="F:metal ion binding"/>
    <property type="evidence" value="ECO:0007669"/>
    <property type="project" value="UniProtKB-KW"/>
</dbReference>
<dbReference type="PANTHER" id="PTHR11733">
    <property type="entry name" value="ZINC METALLOPROTEASE FAMILY M13 NEPRILYSIN-RELATED"/>
    <property type="match status" value="1"/>
</dbReference>
<reference evidence="11 12" key="1">
    <citation type="journal article" date="2020" name="Cell">
        <title>Large-Scale Comparative Analyses of Tick Genomes Elucidate Their Genetic Diversity and Vector Capacities.</title>
        <authorList>
            <consortium name="Tick Genome and Microbiome Consortium (TIGMIC)"/>
            <person name="Jia N."/>
            <person name="Wang J."/>
            <person name="Shi W."/>
            <person name="Du L."/>
            <person name="Sun Y."/>
            <person name="Zhan W."/>
            <person name="Jiang J.F."/>
            <person name="Wang Q."/>
            <person name="Zhang B."/>
            <person name="Ji P."/>
            <person name="Bell-Sakyi L."/>
            <person name="Cui X.M."/>
            <person name="Yuan T.T."/>
            <person name="Jiang B.G."/>
            <person name="Yang W.F."/>
            <person name="Lam T.T."/>
            <person name="Chang Q.C."/>
            <person name="Ding S.J."/>
            <person name="Wang X.J."/>
            <person name="Zhu J.G."/>
            <person name="Ruan X.D."/>
            <person name="Zhao L."/>
            <person name="Wei J.T."/>
            <person name="Ye R.Z."/>
            <person name="Que T.C."/>
            <person name="Du C.H."/>
            <person name="Zhou Y.H."/>
            <person name="Cheng J.X."/>
            <person name="Dai P.F."/>
            <person name="Guo W.B."/>
            <person name="Han X.H."/>
            <person name="Huang E.J."/>
            <person name="Li L.F."/>
            <person name="Wei W."/>
            <person name="Gao Y.C."/>
            <person name="Liu J.Z."/>
            <person name="Shao H.Z."/>
            <person name="Wang X."/>
            <person name="Wang C.C."/>
            <person name="Yang T.C."/>
            <person name="Huo Q.B."/>
            <person name="Li W."/>
            <person name="Chen H.Y."/>
            <person name="Chen S.E."/>
            <person name="Zhou L.G."/>
            <person name="Ni X.B."/>
            <person name="Tian J.H."/>
            <person name="Sheng Y."/>
            <person name="Liu T."/>
            <person name="Pan Y.S."/>
            <person name="Xia L.Y."/>
            <person name="Li J."/>
            <person name="Zhao F."/>
            <person name="Cao W.C."/>
        </authorList>
    </citation>
    <scope>NUCLEOTIDE SEQUENCE [LARGE SCALE GENOMIC DNA]</scope>
    <source>
        <strain evidence="11">HaeL-2018</strain>
    </source>
</reference>
<dbReference type="OrthoDB" id="6495660at2759"/>
<feature type="region of interest" description="Disordered" evidence="8">
    <location>
        <begin position="593"/>
        <end position="717"/>
    </location>
</feature>
<evidence type="ECO:0000313" key="11">
    <source>
        <dbReference type="EMBL" id="KAH9373380.1"/>
    </source>
</evidence>
<dbReference type="InterPro" id="IPR008753">
    <property type="entry name" value="Peptidase_M13_N"/>
</dbReference>
<dbReference type="Pfam" id="PF05649">
    <property type="entry name" value="Peptidase_M13_N"/>
    <property type="match status" value="1"/>
</dbReference>
<comment type="caution">
    <text evidence="11">The sequence shown here is derived from an EMBL/GenBank/DDBJ whole genome shotgun (WGS) entry which is preliminary data.</text>
</comment>
<feature type="compositionally biased region" description="Low complexity" evidence="8">
    <location>
        <begin position="650"/>
        <end position="662"/>
    </location>
</feature>
<comment type="similarity">
    <text evidence="2">Belongs to the peptidase M13 family.</text>
</comment>
<evidence type="ECO:0000259" key="10">
    <source>
        <dbReference type="Pfam" id="PF05649"/>
    </source>
</evidence>
<accession>A0A9J6GGA1</accession>
<name>A0A9J6GGA1_HAELO</name>
<evidence type="ECO:0000256" key="4">
    <source>
        <dbReference type="ARBA" id="ARBA00022723"/>
    </source>
</evidence>
<dbReference type="GO" id="GO:0016485">
    <property type="term" value="P:protein processing"/>
    <property type="evidence" value="ECO:0007669"/>
    <property type="project" value="TreeGrafter"/>
</dbReference>
<feature type="compositionally biased region" description="Basic residues" evidence="8">
    <location>
        <begin position="12"/>
        <end position="40"/>
    </location>
</feature>
<keyword evidence="4" id="KW-0479">Metal-binding</keyword>
<dbReference type="PANTHER" id="PTHR11733:SF241">
    <property type="entry name" value="GH26575P-RELATED"/>
    <property type="match status" value="1"/>
</dbReference>
<dbReference type="Pfam" id="PF01431">
    <property type="entry name" value="Peptidase_M13"/>
    <property type="match status" value="1"/>
</dbReference>
<evidence type="ECO:0000256" key="3">
    <source>
        <dbReference type="ARBA" id="ARBA00022670"/>
    </source>
</evidence>
<dbReference type="Gene3D" id="3.40.390.10">
    <property type="entry name" value="Collagenase (Catalytic Domain)"/>
    <property type="match status" value="1"/>
</dbReference>
<keyword evidence="3" id="KW-0645">Protease</keyword>
<feature type="compositionally biased region" description="Polar residues" evidence="8">
    <location>
        <begin position="504"/>
        <end position="517"/>
    </location>
</feature>
<dbReference type="Gene3D" id="1.10.1380.10">
    <property type="entry name" value="Neutral endopeptidase , domain2"/>
    <property type="match status" value="1"/>
</dbReference>
<sequence length="1631" mass="182346">MDDPTSAELPKAKRKHAKKARKKERRDKRREKKDRKKKGKDKFSADEAEGLDDNLHATEFQLGDRETDVAWSPDVAHPQVAEREPGFEVFYEMLVSELGRLREKVGDHERQLVDTAGPLIGRLPRPQQPYITGTCCCTKCCGRCCDMHEPITEDAGTDVDEEALDAEEADWRSRRKKNAPVEADMDTSSDFSYSGESSKGGKVRRTSTKLSRKKTDEVKRTPARTHIRSSPDLDTSSSELRRASLARISRKSLSKSKSASYRPGTLPSTKETPVRPLRDKLGEVEQLDAVDSFRQIPDLERLLRLDDTDDRELPRGRGLRDDPLGAPYGRWKSPTSNNAAFAWPPQKPYDNWSAGQIVYYAEPASEAFLRAVQSAPMNVYSARMPPEVIPPYATRQQYDEWPPYTPEAPPPYQERRLSPLTAAALELSGRADAVTRQARGTLEAARVLKRASDGALKIAMEGQYTDNGIYDRPPLEGQESEVSDTYLTPRSAQSMTSASQTSRPSSIESRKLSNANGFSEKKATHQKPAEKRKRKLSGAERRRSSLAEEKGHEEASLQRSTALAPSAEAVRNVNDLEKGDNLIATTKLSDALLNINPPDAGSEDVGGSSKRRGSRKESVGPRKPSTALESKPWRPSADASTGANRRRSSASETAAGAGLTATTERRRSSVAAEEKRQPRRDSGNLLRRESAQSERESVKLPVEAQPTSRHGSLRMHDNLAEPLRIVDMKQDAEEVPNAATVLLDDQAEDDAALRMDSDRSDLVRKLSLVKALQKRASFGEISGIEVRHSDLSAHGAGDVALEEDTGADESWAHEKTSEKKVASFQSDVSRLFLQTPEREAQLTAVVTVPYKQDAKLWCYKDSTRSLFPESRLGVTTAFVCAGWIILLIFLSEYHHNWFYIHTTSSLSQTTFSPSRATGPPPTYNPDIFTHRPTFPRGTTARPDTHQPMDIYFCATEHCDKEARYLFSSLKDNPCENFYENVCANSRSLWAQRYAGSAVSTTSLLAAQIQALTEEYIADDYNNDVKVARTLFSACVDWDEHREKSVAAALRMINEILGISWPVDSRARTFLPDPWHAAGELARKLNLEPLATLSVDVHPEKRRELILGLDEPSVLHRLNKGQDLRNLVATSVEEVTRRIDAKEIADAILETMFTISDLAAPPSVRVLGPENYRVTPLGEMGSRVKSMLSSVLAGYNIVEDSTGILVKSPSFFANLRAPNALTSGGLLNYLGYRVLLHFATFVSLPSLEQVRALVTRGYVNTGETTRRGLCSWEVSRVLPAMYTRAFFRRIRNTSFDVVARAWSSQIEQRFQSGLARLSWFREPRYSSADPADLHLANHKLSTSRIQHFYPSWIMNDAMYSKYEERVRARLDRVPTSAFAYLRALHEARFAEKIAPLAGSAADLAFSANIFDASPRYDVQRNSLFVPASMMNVSVPTNGSLFALHIARFGVRTMRALVAALYNDFVFSGRRSDGASDAPLLFTEGYDLRLRNTTRCLVDEYRRVPDSLKSSFMRGLSDLSAAAFSLLEQTVALMQAFWAFQEMLTVKRVWRSDFRFSLLPHMSSDQIFFVYYALDNCEASDDSYRARVFEERFELPPEERVNFPLLHMDAFKRAFGCPASSPMATASNCTVAS</sequence>
<dbReference type="Proteomes" id="UP000821853">
    <property type="component" value="Chromosome 4"/>
</dbReference>
<evidence type="ECO:0000313" key="12">
    <source>
        <dbReference type="Proteomes" id="UP000821853"/>
    </source>
</evidence>
<gene>
    <name evidence="11" type="ORF">HPB48_018433</name>
</gene>
<evidence type="ECO:0000256" key="6">
    <source>
        <dbReference type="ARBA" id="ARBA00022833"/>
    </source>
</evidence>
<protein>
    <submittedName>
        <fullName evidence="11">Uncharacterized protein</fullName>
    </submittedName>
</protein>
<feature type="compositionally biased region" description="Basic and acidic residues" evidence="8">
    <location>
        <begin position="537"/>
        <end position="556"/>
    </location>
</feature>
<feature type="domain" description="Peptidase M13 N-terminal" evidence="10">
    <location>
        <begin position="973"/>
        <end position="1321"/>
    </location>
</feature>
<feature type="compositionally biased region" description="Acidic residues" evidence="8">
    <location>
        <begin position="156"/>
        <end position="168"/>
    </location>
</feature>
<evidence type="ECO:0000256" key="1">
    <source>
        <dbReference type="ARBA" id="ARBA00001947"/>
    </source>
</evidence>
<dbReference type="PROSITE" id="PS51885">
    <property type="entry name" value="NEPRILYSIN"/>
    <property type="match status" value="1"/>
</dbReference>
<keyword evidence="7" id="KW-0482">Metalloprotease</keyword>
<evidence type="ECO:0000256" key="5">
    <source>
        <dbReference type="ARBA" id="ARBA00022801"/>
    </source>
</evidence>
<evidence type="ECO:0000259" key="9">
    <source>
        <dbReference type="Pfam" id="PF01431"/>
    </source>
</evidence>
<dbReference type="SUPFAM" id="SSF55486">
    <property type="entry name" value="Metalloproteases ('zincins'), catalytic domain"/>
    <property type="match status" value="1"/>
</dbReference>
<dbReference type="GO" id="GO:0005886">
    <property type="term" value="C:plasma membrane"/>
    <property type="evidence" value="ECO:0007669"/>
    <property type="project" value="TreeGrafter"/>
</dbReference>